<accession>A0A5B2ZBA3</accession>
<evidence type="ECO:0000313" key="3">
    <source>
        <dbReference type="Proteomes" id="UP000322165"/>
    </source>
</evidence>
<dbReference type="Proteomes" id="UP000322165">
    <property type="component" value="Unassembled WGS sequence"/>
</dbReference>
<evidence type="ECO:0000256" key="1">
    <source>
        <dbReference type="SAM" id="SignalP"/>
    </source>
</evidence>
<keyword evidence="3" id="KW-1185">Reference proteome</keyword>
<reference evidence="2 3" key="2">
    <citation type="submission" date="2019-09" db="EMBL/GenBank/DDBJ databases">
        <authorList>
            <person name="Mazur A."/>
        </authorList>
    </citation>
    <scope>NUCLEOTIDE SEQUENCE [LARGE SCALE GENOMIC DNA]</scope>
    <source>
        <strain evidence="2 3">3729k</strain>
    </source>
</reference>
<keyword evidence="1" id="KW-0732">Signal</keyword>
<protein>
    <recommendedName>
        <fullName evidence="4">Lipoprotein</fullName>
    </recommendedName>
</protein>
<comment type="caution">
    <text evidence="2">The sequence shown here is derived from an EMBL/GenBank/DDBJ whole genome shotgun (WGS) entry which is preliminary data.</text>
</comment>
<organism evidence="2 3">
    <name type="scientific">Arenimonas fontis</name>
    <dbReference type="NCBI Taxonomy" id="2608255"/>
    <lineage>
        <taxon>Bacteria</taxon>
        <taxon>Pseudomonadati</taxon>
        <taxon>Pseudomonadota</taxon>
        <taxon>Gammaproteobacteria</taxon>
        <taxon>Lysobacterales</taxon>
        <taxon>Lysobacteraceae</taxon>
        <taxon>Arenimonas</taxon>
    </lineage>
</organism>
<reference evidence="2 3" key="1">
    <citation type="submission" date="2019-09" db="EMBL/GenBank/DDBJ databases">
        <title>Arenimonas chukotkensis sp. nov., a bacterium isolated from Chukotka hot spring, Arctic region, Russia.</title>
        <authorList>
            <person name="Zayulina K.S."/>
            <person name="Prokofeva M.I."/>
            <person name="Elcheninov A.G."/>
            <person name="Novikov A."/>
            <person name="Kochetkova T.V."/>
            <person name="Kublanov I.V."/>
        </authorList>
    </citation>
    <scope>NUCLEOTIDE SEQUENCE [LARGE SCALE GENOMIC DNA]</scope>
    <source>
        <strain evidence="2 3">3729k</strain>
    </source>
</reference>
<dbReference type="RefSeq" id="WP_149859176.1">
    <property type="nucleotide sequence ID" value="NZ_VUOD01000001.1"/>
</dbReference>
<proteinExistence type="predicted"/>
<evidence type="ECO:0000313" key="2">
    <source>
        <dbReference type="EMBL" id="KAA2285958.1"/>
    </source>
</evidence>
<name>A0A5B2ZBA3_9GAMM</name>
<gene>
    <name evidence="2" type="ORF">F0415_00165</name>
</gene>
<dbReference type="EMBL" id="VUOD01000001">
    <property type="protein sequence ID" value="KAA2285958.1"/>
    <property type="molecule type" value="Genomic_DNA"/>
</dbReference>
<sequence>MKRFLVPTFLVLALAATPAAARVDRLEPPQQITVVGPGGSTPRLEDVREAVITAGIPRGWHLVEDQPGRAVLRNVIRGKHTVVVAVVYDQSSFRIEYVSSENLNYREKRGKAYIHPKYFQWTNNLAQDIRLAVASP</sequence>
<evidence type="ECO:0008006" key="4">
    <source>
        <dbReference type="Google" id="ProtNLM"/>
    </source>
</evidence>
<feature type="chain" id="PRO_5022667150" description="Lipoprotein" evidence="1">
    <location>
        <begin position="22"/>
        <end position="136"/>
    </location>
</feature>
<dbReference type="AlphaFoldDB" id="A0A5B2ZBA3"/>
<feature type="signal peptide" evidence="1">
    <location>
        <begin position="1"/>
        <end position="21"/>
    </location>
</feature>